<dbReference type="InterPro" id="IPR017088">
    <property type="entry name" value="Wax_synthase_Magnoliopsida"/>
</dbReference>
<evidence type="ECO:0000256" key="2">
    <source>
        <dbReference type="ARBA" id="ARBA00005179"/>
    </source>
</evidence>
<evidence type="ECO:0000256" key="1">
    <source>
        <dbReference type="ARBA" id="ARBA00004141"/>
    </source>
</evidence>
<accession>A0ABR0UR39</accession>
<feature type="domain" description="Wax synthase" evidence="11">
    <location>
        <begin position="180"/>
        <end position="265"/>
    </location>
</feature>
<keyword evidence="6 10" id="KW-1133">Transmembrane helix</keyword>
<name>A0ABR0UR39_REHGL</name>
<feature type="transmembrane region" description="Helical" evidence="10">
    <location>
        <begin position="118"/>
        <end position="137"/>
    </location>
</feature>
<feature type="transmembrane region" description="Helical" evidence="10">
    <location>
        <begin position="228"/>
        <end position="252"/>
    </location>
</feature>
<gene>
    <name evidence="12" type="ORF">DH2020_041465</name>
</gene>
<sequence>MEGEIKNLTRVWSSVIASLFYCHFISARLPKGNFRLISLVPIFYVFAILPFYTNSAFFTAVTAFFITWLANFKLLLFAFDQGPISPKPEIKSLPVFVATAALPFKIKHGPTPKKPKKLPLYLATEIPISVLVISILYDYKQYINPHIVLIAYSCLIFFMIEILVEFSSLLVRALLGLELEPASDEPYLSTSLQEFWGRRWNLTVSSILRQTVYKPVRSASAAVVGGDWAALPGVLAAFLVSGLMHELLFWYIIRACPSWEMTIFFVVQGVGVVVEFGLKKKWWVPWFVSGPLTIGFVVGTSFWLFFPPLMRNGVDLRVIEEFRYVGNVVTEKLLQFCLHMRGT</sequence>
<dbReference type="Proteomes" id="UP001318860">
    <property type="component" value="Unassembled WGS sequence"/>
</dbReference>
<keyword evidence="8 10" id="KW-0472">Membrane</keyword>
<feature type="transmembrane region" description="Helical" evidence="10">
    <location>
        <begin position="149"/>
        <end position="171"/>
    </location>
</feature>
<keyword evidence="7" id="KW-0443">Lipid metabolism</keyword>
<dbReference type="PIRSF" id="PIRSF037006">
    <property type="entry name" value="Wax_synthase"/>
    <property type="match status" value="1"/>
</dbReference>
<comment type="caution">
    <text evidence="12">The sequence shown here is derived from an EMBL/GenBank/DDBJ whole genome shotgun (WGS) entry which is preliminary data.</text>
</comment>
<evidence type="ECO:0000313" key="12">
    <source>
        <dbReference type="EMBL" id="KAK6124792.1"/>
    </source>
</evidence>
<keyword evidence="13" id="KW-1185">Reference proteome</keyword>
<feature type="transmembrane region" description="Helical" evidence="10">
    <location>
        <begin position="259"/>
        <end position="278"/>
    </location>
</feature>
<reference evidence="12 13" key="1">
    <citation type="journal article" date="2021" name="Comput. Struct. Biotechnol. J.">
        <title>De novo genome assembly of the potent medicinal plant Rehmannia glutinosa using nanopore technology.</title>
        <authorList>
            <person name="Ma L."/>
            <person name="Dong C."/>
            <person name="Song C."/>
            <person name="Wang X."/>
            <person name="Zheng X."/>
            <person name="Niu Y."/>
            <person name="Chen S."/>
            <person name="Feng W."/>
        </authorList>
    </citation>
    <scope>NUCLEOTIDE SEQUENCE [LARGE SCALE GENOMIC DNA]</scope>
    <source>
        <strain evidence="12">DH-2019</strain>
    </source>
</reference>
<keyword evidence="5 10" id="KW-0812">Transmembrane</keyword>
<dbReference type="InterPro" id="IPR032805">
    <property type="entry name" value="Wax_synthase_dom"/>
</dbReference>
<dbReference type="PANTHER" id="PTHR31595">
    <property type="entry name" value="LONG-CHAIN-ALCOHOL O-FATTY-ACYLTRANSFERASE 3-RELATED"/>
    <property type="match status" value="1"/>
</dbReference>
<comment type="subcellular location">
    <subcellularLocation>
        <location evidence="1">Membrane</location>
        <topology evidence="1">Multi-pass membrane protein</topology>
    </subcellularLocation>
</comment>
<evidence type="ECO:0000256" key="3">
    <source>
        <dbReference type="ARBA" id="ARBA00007282"/>
    </source>
</evidence>
<evidence type="ECO:0000259" key="11">
    <source>
        <dbReference type="Pfam" id="PF13813"/>
    </source>
</evidence>
<evidence type="ECO:0000256" key="7">
    <source>
        <dbReference type="ARBA" id="ARBA00023098"/>
    </source>
</evidence>
<keyword evidence="9" id="KW-0012">Acyltransferase</keyword>
<evidence type="ECO:0000256" key="5">
    <source>
        <dbReference type="ARBA" id="ARBA00022692"/>
    </source>
</evidence>
<dbReference type="InterPro" id="IPR044851">
    <property type="entry name" value="Wax_synthase"/>
</dbReference>
<protein>
    <recommendedName>
        <fullName evidence="11">Wax synthase domain-containing protein</fullName>
    </recommendedName>
</protein>
<evidence type="ECO:0000313" key="13">
    <source>
        <dbReference type="Proteomes" id="UP001318860"/>
    </source>
</evidence>
<dbReference type="EMBL" id="JABTTQ020002301">
    <property type="protein sequence ID" value="KAK6124792.1"/>
    <property type="molecule type" value="Genomic_DNA"/>
</dbReference>
<organism evidence="12 13">
    <name type="scientific">Rehmannia glutinosa</name>
    <name type="common">Chinese foxglove</name>
    <dbReference type="NCBI Taxonomy" id="99300"/>
    <lineage>
        <taxon>Eukaryota</taxon>
        <taxon>Viridiplantae</taxon>
        <taxon>Streptophyta</taxon>
        <taxon>Embryophyta</taxon>
        <taxon>Tracheophyta</taxon>
        <taxon>Spermatophyta</taxon>
        <taxon>Magnoliopsida</taxon>
        <taxon>eudicotyledons</taxon>
        <taxon>Gunneridae</taxon>
        <taxon>Pentapetalae</taxon>
        <taxon>asterids</taxon>
        <taxon>lamiids</taxon>
        <taxon>Lamiales</taxon>
        <taxon>Orobanchaceae</taxon>
        <taxon>Rehmannieae</taxon>
        <taxon>Rehmannia</taxon>
    </lineage>
</organism>
<comment type="pathway">
    <text evidence="2">Secondary metabolite biosynthesis.</text>
</comment>
<keyword evidence="4" id="KW-0808">Transferase</keyword>
<proteinExistence type="inferred from homology"/>
<evidence type="ECO:0000256" key="9">
    <source>
        <dbReference type="ARBA" id="ARBA00023315"/>
    </source>
</evidence>
<evidence type="ECO:0000256" key="6">
    <source>
        <dbReference type="ARBA" id="ARBA00022989"/>
    </source>
</evidence>
<comment type="similarity">
    <text evidence="3">Belongs to the wax synthase family.</text>
</comment>
<dbReference type="PANTHER" id="PTHR31595:SF57">
    <property type="entry name" value="OS04G0481900 PROTEIN"/>
    <property type="match status" value="1"/>
</dbReference>
<evidence type="ECO:0000256" key="10">
    <source>
        <dbReference type="SAM" id="Phobius"/>
    </source>
</evidence>
<feature type="transmembrane region" description="Helical" evidence="10">
    <location>
        <begin position="284"/>
        <end position="306"/>
    </location>
</feature>
<dbReference type="Pfam" id="PF13813">
    <property type="entry name" value="MBOAT_2"/>
    <property type="match status" value="1"/>
</dbReference>
<evidence type="ECO:0000256" key="4">
    <source>
        <dbReference type="ARBA" id="ARBA00022679"/>
    </source>
</evidence>
<feature type="transmembrane region" description="Helical" evidence="10">
    <location>
        <begin position="36"/>
        <end position="52"/>
    </location>
</feature>
<evidence type="ECO:0000256" key="8">
    <source>
        <dbReference type="ARBA" id="ARBA00023136"/>
    </source>
</evidence>